<comment type="caution">
    <text evidence="4">The sequence shown here is derived from an EMBL/GenBank/DDBJ whole genome shotgun (WGS) entry which is preliminary data.</text>
</comment>
<sequence>MFGQQAQKPTTCSIIGDSASGSDLSRLLASSGLSRRRLQLAESLAAAMGCTWSRFTAPGDLFLHPTSARQQRLPARGDKPSNSR</sequence>
<evidence type="ECO:0000313" key="4">
    <source>
        <dbReference type="EMBL" id="KAG3227723.1"/>
    </source>
</evidence>
<dbReference type="EMBL" id="RCMG01000539">
    <property type="protein sequence ID" value="KAG2852490.1"/>
    <property type="molecule type" value="Genomic_DNA"/>
</dbReference>
<feature type="region of interest" description="Disordered" evidence="1">
    <location>
        <begin position="1"/>
        <end position="22"/>
    </location>
</feature>
<name>A0A8T1IUB8_9STRA</name>
<proteinExistence type="predicted"/>
<dbReference type="EMBL" id="RCMI01000407">
    <property type="protein sequence ID" value="KAG2912553.1"/>
    <property type="molecule type" value="Genomic_DNA"/>
</dbReference>
<gene>
    <name evidence="2" type="ORF">PC113_g14978</name>
    <name evidence="3" type="ORF">PC115_g12293</name>
    <name evidence="4" type="ORF">PC129_g1729</name>
</gene>
<dbReference type="Proteomes" id="UP000774804">
    <property type="component" value="Unassembled WGS sequence"/>
</dbReference>
<dbReference type="EMBL" id="RCMV01000029">
    <property type="protein sequence ID" value="KAG3227723.1"/>
    <property type="molecule type" value="Genomic_DNA"/>
</dbReference>
<organism evidence="4 5">
    <name type="scientific">Phytophthora cactorum</name>
    <dbReference type="NCBI Taxonomy" id="29920"/>
    <lineage>
        <taxon>Eukaryota</taxon>
        <taxon>Sar</taxon>
        <taxon>Stramenopiles</taxon>
        <taxon>Oomycota</taxon>
        <taxon>Peronosporomycetes</taxon>
        <taxon>Peronosporales</taxon>
        <taxon>Peronosporaceae</taxon>
        <taxon>Phytophthora</taxon>
    </lineage>
</organism>
<dbReference type="Proteomes" id="UP000735874">
    <property type="component" value="Unassembled WGS sequence"/>
</dbReference>
<feature type="compositionally biased region" description="Polar residues" evidence="1">
    <location>
        <begin position="1"/>
        <end position="13"/>
    </location>
</feature>
<evidence type="ECO:0000313" key="5">
    <source>
        <dbReference type="Proteomes" id="UP000760860"/>
    </source>
</evidence>
<dbReference type="AlphaFoldDB" id="A0A8T1IUB8"/>
<evidence type="ECO:0000313" key="2">
    <source>
        <dbReference type="EMBL" id="KAG2852490.1"/>
    </source>
</evidence>
<protein>
    <submittedName>
        <fullName evidence="4">Uncharacterized protein</fullName>
    </submittedName>
</protein>
<accession>A0A8T1IUB8</accession>
<dbReference type="Proteomes" id="UP000760860">
    <property type="component" value="Unassembled WGS sequence"/>
</dbReference>
<reference evidence="4" key="1">
    <citation type="submission" date="2018-05" db="EMBL/GenBank/DDBJ databases">
        <title>Effector identification in a new, highly contiguous assembly of the strawberry crown rot pathogen Phytophthora cactorum.</title>
        <authorList>
            <person name="Armitage A.D."/>
            <person name="Nellist C.F."/>
            <person name="Bates H."/>
            <person name="Vickerstaff R.J."/>
            <person name="Harrison R.J."/>
        </authorList>
    </citation>
    <scope>NUCLEOTIDE SEQUENCE</scope>
    <source>
        <strain evidence="2">15-7</strain>
        <strain evidence="3">4032</strain>
        <strain evidence="4">P421</strain>
    </source>
</reference>
<evidence type="ECO:0000256" key="1">
    <source>
        <dbReference type="SAM" id="MobiDB-lite"/>
    </source>
</evidence>
<feature type="region of interest" description="Disordered" evidence="1">
    <location>
        <begin position="63"/>
        <end position="84"/>
    </location>
</feature>
<feature type="compositionally biased region" description="Basic and acidic residues" evidence="1">
    <location>
        <begin position="75"/>
        <end position="84"/>
    </location>
</feature>
<evidence type="ECO:0000313" key="3">
    <source>
        <dbReference type="EMBL" id="KAG2912553.1"/>
    </source>
</evidence>